<keyword evidence="2" id="KW-1185">Reference proteome</keyword>
<organism evidence="1 2">
    <name type="scientific">Haemaphysalis longicornis</name>
    <name type="common">Bush tick</name>
    <dbReference type="NCBI Taxonomy" id="44386"/>
    <lineage>
        <taxon>Eukaryota</taxon>
        <taxon>Metazoa</taxon>
        <taxon>Ecdysozoa</taxon>
        <taxon>Arthropoda</taxon>
        <taxon>Chelicerata</taxon>
        <taxon>Arachnida</taxon>
        <taxon>Acari</taxon>
        <taxon>Parasitiformes</taxon>
        <taxon>Ixodida</taxon>
        <taxon>Ixodoidea</taxon>
        <taxon>Ixodidae</taxon>
        <taxon>Haemaphysalinae</taxon>
        <taxon>Haemaphysalis</taxon>
    </lineage>
</organism>
<dbReference type="EMBL" id="JABSTR010003400">
    <property type="protein sequence ID" value="KAH9384892.1"/>
    <property type="molecule type" value="Genomic_DNA"/>
</dbReference>
<dbReference type="OrthoDB" id="7417618at2759"/>
<dbReference type="AlphaFoldDB" id="A0A9J6HBY4"/>
<accession>A0A9J6HBY4</accession>
<gene>
    <name evidence="1" type="ORF">HPB48_026922</name>
</gene>
<reference evidence="1 2" key="1">
    <citation type="journal article" date="2020" name="Cell">
        <title>Large-Scale Comparative Analyses of Tick Genomes Elucidate Their Genetic Diversity and Vector Capacities.</title>
        <authorList>
            <consortium name="Tick Genome and Microbiome Consortium (TIGMIC)"/>
            <person name="Jia N."/>
            <person name="Wang J."/>
            <person name="Shi W."/>
            <person name="Du L."/>
            <person name="Sun Y."/>
            <person name="Zhan W."/>
            <person name="Jiang J.F."/>
            <person name="Wang Q."/>
            <person name="Zhang B."/>
            <person name="Ji P."/>
            <person name="Bell-Sakyi L."/>
            <person name="Cui X.M."/>
            <person name="Yuan T.T."/>
            <person name="Jiang B.G."/>
            <person name="Yang W.F."/>
            <person name="Lam T.T."/>
            <person name="Chang Q.C."/>
            <person name="Ding S.J."/>
            <person name="Wang X.J."/>
            <person name="Zhu J.G."/>
            <person name="Ruan X.D."/>
            <person name="Zhao L."/>
            <person name="Wei J.T."/>
            <person name="Ye R.Z."/>
            <person name="Que T.C."/>
            <person name="Du C.H."/>
            <person name="Zhou Y.H."/>
            <person name="Cheng J.X."/>
            <person name="Dai P.F."/>
            <person name="Guo W.B."/>
            <person name="Han X.H."/>
            <person name="Huang E.J."/>
            <person name="Li L.F."/>
            <person name="Wei W."/>
            <person name="Gao Y.C."/>
            <person name="Liu J.Z."/>
            <person name="Shao H.Z."/>
            <person name="Wang X."/>
            <person name="Wang C.C."/>
            <person name="Yang T.C."/>
            <person name="Huo Q.B."/>
            <person name="Li W."/>
            <person name="Chen H.Y."/>
            <person name="Chen S.E."/>
            <person name="Zhou L.G."/>
            <person name="Ni X.B."/>
            <person name="Tian J.H."/>
            <person name="Sheng Y."/>
            <person name="Liu T."/>
            <person name="Pan Y.S."/>
            <person name="Xia L.Y."/>
            <person name="Li J."/>
            <person name="Zhao F."/>
            <person name="Cao W.C."/>
        </authorList>
    </citation>
    <scope>NUCLEOTIDE SEQUENCE [LARGE SCALE GENOMIC DNA]</scope>
    <source>
        <strain evidence="1">HaeL-2018</strain>
    </source>
</reference>
<evidence type="ECO:0000313" key="1">
    <source>
        <dbReference type="EMBL" id="KAH9384892.1"/>
    </source>
</evidence>
<evidence type="ECO:0000313" key="2">
    <source>
        <dbReference type="Proteomes" id="UP000821853"/>
    </source>
</evidence>
<comment type="caution">
    <text evidence="1">The sequence shown here is derived from an EMBL/GenBank/DDBJ whole genome shotgun (WGS) entry which is preliminary data.</text>
</comment>
<dbReference type="VEuPathDB" id="VectorBase:HLOH_049720"/>
<sequence>MAETLASIPESMGKLEAGQDAMLSELKGLKKRQDATDTALKRLTERLGTLENKVASQCTTASSTPSASLSSLNDRLTTITSRCDDAENRARRCNLLFYGIEDDPEGDWPGSEQKIVNFCSDKLKVTADTLKFDRVHSISLFLELIGEAKAYRHNVKGSRALFCLLNWSLFASLANNL</sequence>
<proteinExistence type="predicted"/>
<protein>
    <submittedName>
        <fullName evidence="1">Uncharacterized protein</fullName>
    </submittedName>
</protein>
<dbReference type="Gene3D" id="1.20.5.340">
    <property type="match status" value="1"/>
</dbReference>
<dbReference type="Proteomes" id="UP000821853">
    <property type="component" value="Unassembled WGS sequence"/>
</dbReference>
<name>A0A9J6HBY4_HAELO</name>